<evidence type="ECO:0000259" key="8">
    <source>
        <dbReference type="PROSITE" id="PS51352"/>
    </source>
</evidence>
<evidence type="ECO:0000256" key="6">
    <source>
        <dbReference type="ARBA" id="ARBA00023284"/>
    </source>
</evidence>
<keyword evidence="3 7" id="KW-0732">Signal</keyword>
<evidence type="ECO:0000256" key="1">
    <source>
        <dbReference type="ARBA" id="ARBA00003565"/>
    </source>
</evidence>
<protein>
    <submittedName>
        <fullName evidence="9">DsbA family protein</fullName>
    </submittedName>
</protein>
<evidence type="ECO:0000313" key="10">
    <source>
        <dbReference type="Proteomes" id="UP001301216"/>
    </source>
</evidence>
<dbReference type="PROSITE" id="PS51318">
    <property type="entry name" value="TAT"/>
    <property type="match status" value="1"/>
</dbReference>
<dbReference type="PANTHER" id="PTHR13887:SF14">
    <property type="entry name" value="DISULFIDE BOND FORMATION PROTEIN D"/>
    <property type="match status" value="1"/>
</dbReference>
<dbReference type="EMBL" id="JAPHAV010000001">
    <property type="protein sequence ID" value="MCX2695809.1"/>
    <property type="molecule type" value="Genomic_DNA"/>
</dbReference>
<name>A0ABT3QJL0_9HYPH</name>
<comment type="similarity">
    <text evidence="2">Belongs to the thioredoxin family. DsbA subfamily.</text>
</comment>
<dbReference type="Pfam" id="PF13462">
    <property type="entry name" value="Thioredoxin_4"/>
    <property type="match status" value="1"/>
</dbReference>
<dbReference type="PANTHER" id="PTHR13887">
    <property type="entry name" value="GLUTATHIONE S-TRANSFERASE KAPPA"/>
    <property type="match status" value="1"/>
</dbReference>
<accession>A0ABT3QJL0</accession>
<feature type="chain" id="PRO_5045681903" evidence="7">
    <location>
        <begin position="28"/>
        <end position="204"/>
    </location>
</feature>
<evidence type="ECO:0000313" key="9">
    <source>
        <dbReference type="EMBL" id="MCX2695809.1"/>
    </source>
</evidence>
<dbReference type="InterPro" id="IPR036249">
    <property type="entry name" value="Thioredoxin-like_sf"/>
</dbReference>
<dbReference type="PROSITE" id="PS51352">
    <property type="entry name" value="THIOREDOXIN_2"/>
    <property type="match status" value="1"/>
</dbReference>
<evidence type="ECO:0000256" key="7">
    <source>
        <dbReference type="SAM" id="SignalP"/>
    </source>
</evidence>
<evidence type="ECO:0000256" key="2">
    <source>
        <dbReference type="ARBA" id="ARBA00005791"/>
    </source>
</evidence>
<proteinExistence type="inferred from homology"/>
<sequence>MINRRQMLAATAAGAATIAISGGGSFAQSMPSVADVLYDKDIPVLGNPHGDVTIVEYFDYQCPYCKRGHAELMRVVENDGKVRLVLKDWIIFGDNSAYPARLVLAAEKSGAYVKAMEAMMQTTGRLSKDQTDEALRKAGLDPKKLEAQYQADAVRIDAILERNMEQGEAFNFGGTPSFVIGTRLYGGVMKKQGLIDAIAQARRG</sequence>
<organism evidence="9 10">
    <name type="scientific">Ochrobactrum chromiisoli</name>
    <dbReference type="NCBI Taxonomy" id="2993941"/>
    <lineage>
        <taxon>Bacteria</taxon>
        <taxon>Pseudomonadati</taxon>
        <taxon>Pseudomonadota</taxon>
        <taxon>Alphaproteobacteria</taxon>
        <taxon>Hyphomicrobiales</taxon>
        <taxon>Brucellaceae</taxon>
        <taxon>Brucella/Ochrobactrum group</taxon>
        <taxon>Ochrobactrum</taxon>
    </lineage>
</organism>
<feature type="signal peptide" evidence="7">
    <location>
        <begin position="1"/>
        <end position="27"/>
    </location>
</feature>
<evidence type="ECO:0000256" key="4">
    <source>
        <dbReference type="ARBA" id="ARBA00023002"/>
    </source>
</evidence>
<evidence type="ECO:0000256" key="3">
    <source>
        <dbReference type="ARBA" id="ARBA00022729"/>
    </source>
</evidence>
<keyword evidence="10" id="KW-1185">Reference proteome</keyword>
<dbReference type="InterPro" id="IPR006311">
    <property type="entry name" value="TAT_signal"/>
</dbReference>
<evidence type="ECO:0000256" key="5">
    <source>
        <dbReference type="ARBA" id="ARBA00023157"/>
    </source>
</evidence>
<dbReference type="CDD" id="cd03023">
    <property type="entry name" value="DsbA_Com1_like"/>
    <property type="match status" value="1"/>
</dbReference>
<dbReference type="InterPro" id="IPR013766">
    <property type="entry name" value="Thioredoxin_domain"/>
</dbReference>
<dbReference type="Proteomes" id="UP001301216">
    <property type="component" value="Unassembled WGS sequence"/>
</dbReference>
<dbReference type="Gene3D" id="3.40.30.10">
    <property type="entry name" value="Glutaredoxin"/>
    <property type="match status" value="1"/>
</dbReference>
<dbReference type="RefSeq" id="WP_265983021.1">
    <property type="nucleotide sequence ID" value="NZ_JAPHAV010000001.1"/>
</dbReference>
<reference evidence="9 10" key="1">
    <citation type="submission" date="2022-11" db="EMBL/GenBank/DDBJ databases">
        <title>Brucella sp. YY2X, whole genome shotgun sequencing project.</title>
        <authorList>
            <person name="Yang Y."/>
        </authorList>
    </citation>
    <scope>NUCLEOTIDE SEQUENCE [LARGE SCALE GENOMIC DNA]</scope>
    <source>
        <strain evidence="9 10">YY2X</strain>
    </source>
</reference>
<dbReference type="InterPro" id="IPR012336">
    <property type="entry name" value="Thioredoxin-like_fold"/>
</dbReference>
<feature type="domain" description="Thioredoxin" evidence="8">
    <location>
        <begin position="24"/>
        <end position="203"/>
    </location>
</feature>
<keyword evidence="5" id="KW-1015">Disulfide bond</keyword>
<comment type="caution">
    <text evidence="9">The sequence shown here is derived from an EMBL/GenBank/DDBJ whole genome shotgun (WGS) entry which is preliminary data.</text>
</comment>
<dbReference type="SUPFAM" id="SSF52833">
    <property type="entry name" value="Thioredoxin-like"/>
    <property type="match status" value="1"/>
</dbReference>
<keyword evidence="4" id="KW-0560">Oxidoreductase</keyword>
<keyword evidence="6" id="KW-0676">Redox-active center</keyword>
<gene>
    <name evidence="9" type="ORF">OPR82_03345</name>
</gene>
<comment type="function">
    <text evidence="1">May be required for disulfide bond formation in some proteins.</text>
</comment>